<dbReference type="Proteomes" id="UP001595476">
    <property type="component" value="Unassembled WGS sequence"/>
</dbReference>
<reference evidence="3" key="1">
    <citation type="journal article" date="2019" name="Int. J. Syst. Evol. Microbiol.">
        <title>The Global Catalogue of Microorganisms (GCM) 10K type strain sequencing project: providing services to taxonomists for standard genome sequencing and annotation.</title>
        <authorList>
            <consortium name="The Broad Institute Genomics Platform"/>
            <consortium name="The Broad Institute Genome Sequencing Center for Infectious Disease"/>
            <person name="Wu L."/>
            <person name="Ma J."/>
        </authorList>
    </citation>
    <scope>NUCLEOTIDE SEQUENCE [LARGE SCALE GENOMIC DNA]</scope>
    <source>
        <strain evidence="3">KCTC 52438</strain>
    </source>
</reference>
<comment type="caution">
    <text evidence="2">The sequence shown here is derived from an EMBL/GenBank/DDBJ whole genome shotgun (WGS) entry which is preliminary data.</text>
</comment>
<protein>
    <submittedName>
        <fullName evidence="2">Uncharacterized protein</fullName>
    </submittedName>
</protein>
<evidence type="ECO:0000313" key="2">
    <source>
        <dbReference type="EMBL" id="MFC3150761.1"/>
    </source>
</evidence>
<name>A0ABV7HGU1_9GAMM</name>
<keyword evidence="3" id="KW-1185">Reference proteome</keyword>
<dbReference type="RefSeq" id="WP_386718157.1">
    <property type="nucleotide sequence ID" value="NZ_JBHRSZ010000002.1"/>
</dbReference>
<evidence type="ECO:0000256" key="1">
    <source>
        <dbReference type="SAM" id="MobiDB-lite"/>
    </source>
</evidence>
<evidence type="ECO:0000313" key="3">
    <source>
        <dbReference type="Proteomes" id="UP001595476"/>
    </source>
</evidence>
<proteinExistence type="predicted"/>
<feature type="region of interest" description="Disordered" evidence="1">
    <location>
        <begin position="224"/>
        <end position="249"/>
    </location>
</feature>
<dbReference type="EMBL" id="JBHRSZ010000002">
    <property type="protein sequence ID" value="MFC3150761.1"/>
    <property type="molecule type" value="Genomic_DNA"/>
</dbReference>
<sequence length="279" mass="31942">MRNDNGKELVQNSEEIDQKIQQDLSEALGGGNRKKYSRFVLAALGSIPWVGGFLAASSAIDAENEQENINKLTHLWLKEHQLKIQELGKAFIEILSRVEGFGEEIQDRIESPQYLSLVRQGFREWDQSETQEKRDLIRRLLTNAGATVLCPDDLVRLFLDWINRYHEAHFLVIKQIYQNPGISRGGIWDRIHGERPREDSAEADLFKLLIRDLSMGSVIRQHRPTNASGQYLKQPTKKRGSSSGVMKSAFDDSEPYELTELGSKFVHYTMEDVVQRVES</sequence>
<organism evidence="2 3">
    <name type="scientific">Litoribrevibacter euphylliae</name>
    <dbReference type="NCBI Taxonomy" id="1834034"/>
    <lineage>
        <taxon>Bacteria</taxon>
        <taxon>Pseudomonadati</taxon>
        <taxon>Pseudomonadota</taxon>
        <taxon>Gammaproteobacteria</taxon>
        <taxon>Oceanospirillales</taxon>
        <taxon>Oceanospirillaceae</taxon>
        <taxon>Litoribrevibacter</taxon>
    </lineage>
</organism>
<accession>A0ABV7HGU1</accession>
<feature type="compositionally biased region" description="Polar residues" evidence="1">
    <location>
        <begin position="224"/>
        <end position="233"/>
    </location>
</feature>
<gene>
    <name evidence="2" type="ORF">ACFOEK_06965</name>
</gene>